<evidence type="ECO:0000256" key="2">
    <source>
        <dbReference type="ARBA" id="ARBA00022723"/>
    </source>
</evidence>
<dbReference type="PROSITE" id="PS51257">
    <property type="entry name" value="PROKAR_LIPOPROTEIN"/>
    <property type="match status" value="1"/>
</dbReference>
<dbReference type="Gene3D" id="1.10.760.10">
    <property type="entry name" value="Cytochrome c-like domain"/>
    <property type="match status" value="1"/>
</dbReference>
<gene>
    <name evidence="6" type="ORF">SAMN05216290_4051</name>
</gene>
<dbReference type="Proteomes" id="UP000199437">
    <property type="component" value="Unassembled WGS sequence"/>
</dbReference>
<organism evidence="6 7">
    <name type="scientific">Roseivirga pacifica</name>
    <dbReference type="NCBI Taxonomy" id="1267423"/>
    <lineage>
        <taxon>Bacteria</taxon>
        <taxon>Pseudomonadati</taxon>
        <taxon>Bacteroidota</taxon>
        <taxon>Cytophagia</taxon>
        <taxon>Cytophagales</taxon>
        <taxon>Roseivirgaceae</taxon>
        <taxon>Roseivirga</taxon>
    </lineage>
</organism>
<name>A0A1I0RSC3_9BACT</name>
<accession>A0A1I0RSC3</accession>
<sequence length="159" mass="17466">MKTNQLLLAALLAAFTISCSGKKDNTDNYDINGAGNKAPKEEKASTRVDLESKGVGPITSVDIPDTIDEELAKTGEGVFKQSCVICHKVEDKFIGPAVKGVVDRRSPEWIMNMILEPAKMLRDDPLAKDLFLEFNGSPMSDMGLTEEQARAVLEYFRTL</sequence>
<dbReference type="AlphaFoldDB" id="A0A1I0RSC3"/>
<dbReference type="PROSITE" id="PS51007">
    <property type="entry name" value="CYTC"/>
    <property type="match status" value="1"/>
</dbReference>
<dbReference type="InterPro" id="IPR009056">
    <property type="entry name" value="Cyt_c-like_dom"/>
</dbReference>
<dbReference type="GeneID" id="99988714"/>
<dbReference type="Pfam" id="PF00034">
    <property type="entry name" value="Cytochrom_C"/>
    <property type="match status" value="1"/>
</dbReference>
<dbReference type="GO" id="GO:0046872">
    <property type="term" value="F:metal ion binding"/>
    <property type="evidence" value="ECO:0007669"/>
    <property type="project" value="UniProtKB-KW"/>
</dbReference>
<evidence type="ECO:0000256" key="4">
    <source>
        <dbReference type="PROSITE-ProRule" id="PRU00433"/>
    </source>
</evidence>
<evidence type="ECO:0000259" key="5">
    <source>
        <dbReference type="PROSITE" id="PS51007"/>
    </source>
</evidence>
<dbReference type="GO" id="GO:0020037">
    <property type="term" value="F:heme binding"/>
    <property type="evidence" value="ECO:0007669"/>
    <property type="project" value="InterPro"/>
</dbReference>
<protein>
    <submittedName>
        <fullName evidence="6">Cytochrome c, mono-and diheme variants</fullName>
    </submittedName>
</protein>
<evidence type="ECO:0000256" key="3">
    <source>
        <dbReference type="ARBA" id="ARBA00023004"/>
    </source>
</evidence>
<dbReference type="RefSeq" id="WP_090261351.1">
    <property type="nucleotide sequence ID" value="NZ_FOIR01000006.1"/>
</dbReference>
<evidence type="ECO:0000313" key="6">
    <source>
        <dbReference type="EMBL" id="SEW44219.1"/>
    </source>
</evidence>
<dbReference type="OrthoDB" id="2827525at2"/>
<dbReference type="STRING" id="1267423.SAMN05216290_4051"/>
<keyword evidence="7" id="KW-1185">Reference proteome</keyword>
<reference evidence="7" key="1">
    <citation type="submission" date="2016-10" db="EMBL/GenBank/DDBJ databases">
        <authorList>
            <person name="Varghese N."/>
            <person name="Submissions S."/>
        </authorList>
    </citation>
    <scope>NUCLEOTIDE SEQUENCE [LARGE SCALE GENOMIC DNA]</scope>
    <source>
        <strain evidence="7">CGMCC 1.12402</strain>
    </source>
</reference>
<keyword evidence="3 4" id="KW-0408">Iron</keyword>
<dbReference type="SUPFAM" id="SSF46626">
    <property type="entry name" value="Cytochrome c"/>
    <property type="match status" value="1"/>
</dbReference>
<dbReference type="EMBL" id="FOIR01000006">
    <property type="protein sequence ID" value="SEW44219.1"/>
    <property type="molecule type" value="Genomic_DNA"/>
</dbReference>
<evidence type="ECO:0000256" key="1">
    <source>
        <dbReference type="ARBA" id="ARBA00022617"/>
    </source>
</evidence>
<dbReference type="GO" id="GO:0009055">
    <property type="term" value="F:electron transfer activity"/>
    <property type="evidence" value="ECO:0007669"/>
    <property type="project" value="InterPro"/>
</dbReference>
<dbReference type="InterPro" id="IPR036909">
    <property type="entry name" value="Cyt_c-like_dom_sf"/>
</dbReference>
<evidence type="ECO:0000313" key="7">
    <source>
        <dbReference type="Proteomes" id="UP000199437"/>
    </source>
</evidence>
<proteinExistence type="predicted"/>
<keyword evidence="2 4" id="KW-0479">Metal-binding</keyword>
<keyword evidence="1 4" id="KW-0349">Heme</keyword>
<feature type="domain" description="Cytochrome c" evidence="5">
    <location>
        <begin position="70"/>
        <end position="159"/>
    </location>
</feature>